<keyword evidence="2" id="KW-1133">Transmembrane helix</keyword>
<feature type="compositionally biased region" description="Low complexity" evidence="1">
    <location>
        <begin position="322"/>
        <end position="348"/>
    </location>
</feature>
<evidence type="ECO:0000256" key="2">
    <source>
        <dbReference type="SAM" id="Phobius"/>
    </source>
</evidence>
<dbReference type="InterPro" id="IPR032640">
    <property type="entry name" value="AMPK1_CBM"/>
</dbReference>
<protein>
    <recommendedName>
        <fullName evidence="3">AMP-activated protein kinase glycogen-binding domain-containing protein</fullName>
    </recommendedName>
</protein>
<feature type="compositionally biased region" description="Low complexity" evidence="1">
    <location>
        <begin position="34"/>
        <end position="45"/>
    </location>
</feature>
<dbReference type="Pfam" id="PF16561">
    <property type="entry name" value="AMPK1_CBM"/>
    <property type="match status" value="1"/>
</dbReference>
<feature type="compositionally biased region" description="Acidic residues" evidence="1">
    <location>
        <begin position="829"/>
        <end position="838"/>
    </location>
</feature>
<feature type="compositionally biased region" description="Polar residues" evidence="1">
    <location>
        <begin position="800"/>
        <end position="814"/>
    </location>
</feature>
<feature type="compositionally biased region" description="Low complexity" evidence="1">
    <location>
        <begin position="362"/>
        <end position="373"/>
    </location>
</feature>
<dbReference type="SUPFAM" id="SSF81296">
    <property type="entry name" value="E set domains"/>
    <property type="match status" value="1"/>
</dbReference>
<accession>A0A9P6Q4B5</accession>
<feature type="compositionally biased region" description="Basic residues" evidence="1">
    <location>
        <begin position="73"/>
        <end position="84"/>
    </location>
</feature>
<evidence type="ECO:0000256" key="1">
    <source>
        <dbReference type="SAM" id="MobiDB-lite"/>
    </source>
</evidence>
<feature type="domain" description="AMP-activated protein kinase glycogen-binding" evidence="3">
    <location>
        <begin position="400"/>
        <end position="433"/>
    </location>
</feature>
<feature type="compositionally biased region" description="Polar residues" evidence="1">
    <location>
        <begin position="138"/>
        <end position="151"/>
    </location>
</feature>
<organism evidence="4 5">
    <name type="scientific">Mortierella polycephala</name>
    <dbReference type="NCBI Taxonomy" id="41804"/>
    <lineage>
        <taxon>Eukaryota</taxon>
        <taxon>Fungi</taxon>
        <taxon>Fungi incertae sedis</taxon>
        <taxon>Mucoromycota</taxon>
        <taxon>Mortierellomycotina</taxon>
        <taxon>Mortierellomycetes</taxon>
        <taxon>Mortierellales</taxon>
        <taxon>Mortierellaceae</taxon>
        <taxon>Mortierella</taxon>
    </lineage>
</organism>
<feature type="compositionally biased region" description="Basic and acidic residues" evidence="1">
    <location>
        <begin position="482"/>
        <end position="496"/>
    </location>
</feature>
<feature type="compositionally biased region" description="Basic and acidic residues" evidence="1">
    <location>
        <begin position="598"/>
        <end position="608"/>
    </location>
</feature>
<feature type="region of interest" description="Disordered" evidence="1">
    <location>
        <begin position="129"/>
        <end position="163"/>
    </location>
</feature>
<dbReference type="CDD" id="cd02859">
    <property type="entry name" value="E_set_AMPKbeta_like_N"/>
    <property type="match status" value="1"/>
</dbReference>
<feature type="compositionally biased region" description="Basic and acidic residues" evidence="1">
    <location>
        <begin position="46"/>
        <end position="57"/>
    </location>
</feature>
<feature type="compositionally biased region" description="Acidic residues" evidence="1">
    <location>
        <begin position="540"/>
        <end position="550"/>
    </location>
</feature>
<dbReference type="InterPro" id="IPR014756">
    <property type="entry name" value="Ig_E-set"/>
</dbReference>
<dbReference type="InterPro" id="IPR013783">
    <property type="entry name" value="Ig-like_fold"/>
</dbReference>
<comment type="caution">
    <text evidence="4">The sequence shown here is derived from an EMBL/GenBank/DDBJ whole genome shotgun (WGS) entry which is preliminary data.</text>
</comment>
<feature type="region of interest" description="Disordered" evidence="1">
    <location>
        <begin position="317"/>
        <end position="384"/>
    </location>
</feature>
<feature type="compositionally biased region" description="Polar residues" evidence="1">
    <location>
        <begin position="456"/>
        <end position="468"/>
    </location>
</feature>
<gene>
    <name evidence="4" type="ORF">BG011_003428</name>
</gene>
<sequence length="972" mass="105050">MHAIRGQALPSSFLEHPYEKNDSSRAHGGKKSKASPSSITTTPSPHDSETKGKDRGNDAAPNDSSISSSSSKKDKKKAKKAKKAKKDEIKGISSIVSASLMTTTAVLNHGGMVPKAVAAATVTASSALLPLPNRDRSGSTASQRSNKSSHGATEDESQPINNSAPFALLPPLLSIDDTSIPSINSVDGQGPQHHSSRLTSFLKRRKNSSSTTLSLDYTSLASTSSSSLQLPSSQSTHSQLQLHTITMVTQSDVHITWPHPVPSGNAYIAGTWSVPGHGPWEKLPMSRIPGTDSFEVHLDVQEIENVSEYVDEDGYINHDLLDSSSSPHDPTSTQPPASPSSTPTATLSKRQRISRFFGRARSLSSSSNSPSSSKDPQHELPYHHHSKDGIILPFTKRYCYQYKFVIDDEWKCDPHRAQVQDSHGHLNHELNVELIEQIHQPANRSRSSSLQSQHSIPVSESTAATSVLLSEPLQPVQSQPEEQAKTETETEIKTELAQEIPLTTDVTPPVSTHRNRKPSTTTTKRRKPKDSYEAVLIFDERDDLSDDLSDGDGHLQYMSDTESEADAAVSSGDFVVASHDDGATPQQQQQEQGVQPQQDKHAVPEEKGANNNNNNNNVDVSAVATIATLSATAAEATEPTGQKDSQDEIAVETIIPRNIGPDATVPEEPQEDSAVSLPIADEVAPVSKEDFTPTISIEDVSIAAPLSTDVAVEDTPTVPVVDEADPVVKEDSSQAVAIEAPQSVNVAVEQSSPAMKEEPKAFVLQEAANPEEYATSTQQDVSQQYPRPPSRAALEIVTDPNMTNKTNSTSYSQVPSPPLTPSSMYEAQGDTDLDDEDLSDADFDAEKYAALESLALLTPRAETTTPRLAPLMKEVTNEPVIVAVQPRGLVGEQLPKEEKVYQRIPSTRSLSTPSSVPIARHREKGIVEDDKKSKKEAVYERYPNLLWSLCKTTVVVSAAVVVLGIGLGRKRD</sequence>
<reference evidence="4" key="1">
    <citation type="journal article" date="2020" name="Fungal Divers.">
        <title>Resolving the Mortierellaceae phylogeny through synthesis of multi-gene phylogenetics and phylogenomics.</title>
        <authorList>
            <person name="Vandepol N."/>
            <person name="Liber J."/>
            <person name="Desiro A."/>
            <person name="Na H."/>
            <person name="Kennedy M."/>
            <person name="Barry K."/>
            <person name="Grigoriev I.V."/>
            <person name="Miller A.N."/>
            <person name="O'Donnell K."/>
            <person name="Stajich J.E."/>
            <person name="Bonito G."/>
        </authorList>
    </citation>
    <scope>NUCLEOTIDE SEQUENCE</scope>
    <source>
        <strain evidence="4">KOD948</strain>
    </source>
</reference>
<feature type="region of interest" description="Disordered" evidence="1">
    <location>
        <begin position="441"/>
        <end position="617"/>
    </location>
</feature>
<dbReference type="Gene3D" id="2.60.40.10">
    <property type="entry name" value="Immunoglobulins"/>
    <property type="match status" value="1"/>
</dbReference>
<keyword evidence="5" id="KW-1185">Reference proteome</keyword>
<evidence type="ECO:0000259" key="3">
    <source>
        <dbReference type="Pfam" id="PF16561"/>
    </source>
</evidence>
<dbReference type="AlphaFoldDB" id="A0A9P6Q4B5"/>
<keyword evidence="2" id="KW-0472">Membrane</keyword>
<dbReference type="OrthoDB" id="531008at2759"/>
<feature type="region of interest" description="Disordered" evidence="1">
    <location>
        <begin position="1"/>
        <end position="88"/>
    </location>
</feature>
<feature type="transmembrane region" description="Helical" evidence="2">
    <location>
        <begin position="945"/>
        <end position="967"/>
    </location>
</feature>
<feature type="compositionally biased region" description="Low complexity" evidence="1">
    <location>
        <begin position="444"/>
        <end position="455"/>
    </location>
</feature>
<evidence type="ECO:0000313" key="4">
    <source>
        <dbReference type="EMBL" id="KAG0258195.1"/>
    </source>
</evidence>
<evidence type="ECO:0000313" key="5">
    <source>
        <dbReference type="Proteomes" id="UP000726737"/>
    </source>
</evidence>
<name>A0A9P6Q4B5_9FUNG</name>
<feature type="compositionally biased region" description="Low complexity" evidence="1">
    <location>
        <begin position="586"/>
        <end position="597"/>
    </location>
</feature>
<feature type="region of interest" description="Disordered" evidence="1">
    <location>
        <begin position="800"/>
        <end position="838"/>
    </location>
</feature>
<dbReference type="EMBL" id="JAAAJA010000228">
    <property type="protein sequence ID" value="KAG0258195.1"/>
    <property type="molecule type" value="Genomic_DNA"/>
</dbReference>
<dbReference type="Proteomes" id="UP000726737">
    <property type="component" value="Unassembled WGS sequence"/>
</dbReference>
<feature type="compositionally biased region" description="Basic and acidic residues" evidence="1">
    <location>
        <begin position="16"/>
        <end position="25"/>
    </location>
</feature>
<proteinExistence type="predicted"/>
<keyword evidence="2" id="KW-0812">Transmembrane</keyword>
<feature type="compositionally biased region" description="Basic residues" evidence="1">
    <location>
        <begin position="513"/>
        <end position="528"/>
    </location>
</feature>